<dbReference type="GO" id="GO:0004731">
    <property type="term" value="F:purine-nucleoside phosphorylase activity"/>
    <property type="evidence" value="ECO:0007669"/>
    <property type="project" value="UniProtKB-EC"/>
</dbReference>
<dbReference type="InterPro" id="IPR011268">
    <property type="entry name" value="Purine_phosphorylase"/>
</dbReference>
<dbReference type="Gene3D" id="3.40.50.1580">
    <property type="entry name" value="Nucleoside phosphorylase domain"/>
    <property type="match status" value="1"/>
</dbReference>
<evidence type="ECO:0000256" key="3">
    <source>
        <dbReference type="ARBA" id="ARBA00006751"/>
    </source>
</evidence>
<feature type="binding site" evidence="10">
    <location>
        <position position="117"/>
    </location>
    <ligand>
        <name>phosphate</name>
        <dbReference type="ChEBI" id="CHEBI:43474"/>
    </ligand>
</feature>
<dbReference type="SUPFAM" id="SSF53167">
    <property type="entry name" value="Purine and uridine phosphorylases"/>
    <property type="match status" value="1"/>
</dbReference>
<dbReference type="RefSeq" id="WP_018306772.1">
    <property type="nucleotide sequence ID" value="NZ_JAYFNZ010000017.1"/>
</dbReference>
<dbReference type="InterPro" id="IPR035994">
    <property type="entry name" value="Nucleoside_phosphorylase_sf"/>
</dbReference>
<dbReference type="PROSITE" id="PS01240">
    <property type="entry name" value="PNP_MTAP_2"/>
    <property type="match status" value="1"/>
</dbReference>
<feature type="binding site" evidence="10">
    <location>
        <position position="197"/>
    </location>
    <ligand>
        <name>a purine D-ribonucleoside</name>
        <dbReference type="ChEBI" id="CHEBI:142355"/>
    </ligand>
</feature>
<dbReference type="NCBIfam" id="TIGR01700">
    <property type="entry name" value="PNPH"/>
    <property type="match status" value="1"/>
</dbReference>
<keyword evidence="7 9" id="KW-0808">Transferase</keyword>
<evidence type="ECO:0000256" key="8">
    <source>
        <dbReference type="ARBA" id="ARBA00048556"/>
    </source>
</evidence>
<dbReference type="EC" id="2.4.2.1" evidence="9"/>
<dbReference type="PANTHER" id="PTHR11904:SF9">
    <property type="entry name" value="PURINE NUCLEOSIDE PHOSPHORYLASE-RELATED"/>
    <property type="match status" value="1"/>
</dbReference>
<dbReference type="Proteomes" id="UP000054623">
    <property type="component" value="Unassembled WGS sequence"/>
</dbReference>
<reference evidence="12" key="1">
    <citation type="submission" date="2014-07" db="EMBL/GenBank/DDBJ databases">
        <authorList>
            <person name="Hornung V.Bastian."/>
        </authorList>
    </citation>
    <scope>NUCLEOTIDE SEQUENCE</scope>
    <source>
        <strain evidence="12">PCE-S</strain>
    </source>
</reference>
<comment type="pathway">
    <text evidence="2 9">Purine metabolism; purine nucleoside salvage.</text>
</comment>
<feature type="domain" description="Nucleoside phosphorylase" evidence="11">
    <location>
        <begin position="28"/>
        <end position="274"/>
    </location>
</feature>
<sequence>MMREQEFMDKLSETRRFIIEKVNIEPQMGVILGSGLGGFVDLIEDKVVIPYQEIPNFPVSTVEGHKGQLVFGKVLGKTVVAMQGRFHFYEGYSMQSVTFPVRVMQVLGVSGLIVTNAAGGINPAYRPGDLILIKDHINMMGDNPLRGANLSNLGPRFPDLSEGYDLEWRQKALTIAREVGIHPQEGVYAAMSGPSYESPAEIRFLRTIGADLVGMSTVPEVIIANHGGMRVLGISCVTNMAAGILSQRLSHAEVMETAERIEKQFVRFVQALVKGLA</sequence>
<feature type="binding site" evidence="10">
    <location>
        <position position="239"/>
    </location>
    <ligand>
        <name>a purine D-ribonucleoside</name>
        <dbReference type="ChEBI" id="CHEBI:142355"/>
    </ligand>
</feature>
<dbReference type="PATRIC" id="fig|49338.4.peg.2684"/>
<dbReference type="GO" id="GO:0009116">
    <property type="term" value="P:nucleoside metabolic process"/>
    <property type="evidence" value="ECO:0007669"/>
    <property type="project" value="InterPro"/>
</dbReference>
<accession>A0A098B3D8</accession>
<dbReference type="NCBIfam" id="TIGR01697">
    <property type="entry name" value="PNPH-PUNA-XAPA"/>
    <property type="match status" value="1"/>
</dbReference>
<feature type="binding site" evidence="10">
    <location>
        <position position="216"/>
    </location>
    <ligand>
        <name>phosphate</name>
        <dbReference type="ChEBI" id="CHEBI:43474"/>
    </ligand>
</feature>
<proteinExistence type="inferred from homology"/>
<dbReference type="InterPro" id="IPR000845">
    <property type="entry name" value="Nucleoside_phosphorylase_d"/>
</dbReference>
<comment type="function">
    <text evidence="1">The purine nucleoside phosphorylases catalyze the phosphorolytic breakdown of the N-glycosidic bond in the beta-(deoxy)ribonucleoside molecules, with the formation of the corresponding free purine bases and pentose-1-phosphate. Cleaves guanosine, inosine, 2'-deoxyguanosine and 2'-deoxyinosine.</text>
</comment>
<dbReference type="PANTHER" id="PTHR11904">
    <property type="entry name" value="METHYLTHIOADENOSINE/PURINE NUCLEOSIDE PHOSPHORYLASE"/>
    <property type="match status" value="1"/>
</dbReference>
<dbReference type="NCBIfam" id="NF006054">
    <property type="entry name" value="PRK08202.1"/>
    <property type="match status" value="1"/>
</dbReference>
<dbReference type="InterPro" id="IPR011270">
    <property type="entry name" value="Pur_Nuc_Pase_Ino/Guo-sp"/>
</dbReference>
<organism evidence="12">
    <name type="scientific">Desulfitobacterium hafniense</name>
    <name type="common">Desulfitobacterium frappieri</name>
    <dbReference type="NCBI Taxonomy" id="49338"/>
    <lineage>
        <taxon>Bacteria</taxon>
        <taxon>Bacillati</taxon>
        <taxon>Bacillota</taxon>
        <taxon>Clostridia</taxon>
        <taxon>Eubacteriales</taxon>
        <taxon>Desulfitobacteriaceae</taxon>
        <taxon>Desulfitobacterium</taxon>
    </lineage>
</organism>
<keyword evidence="6 9" id="KW-0328">Glycosyltransferase</keyword>
<dbReference type="OrthoDB" id="1523230at2"/>
<comment type="similarity">
    <text evidence="3 9">Belongs to the PNP/MTAP phosphorylase family.</text>
</comment>
<dbReference type="GO" id="GO:0005737">
    <property type="term" value="C:cytoplasm"/>
    <property type="evidence" value="ECO:0007669"/>
    <property type="project" value="TreeGrafter"/>
</dbReference>
<feature type="binding site" evidence="10">
    <location>
        <position position="65"/>
    </location>
    <ligand>
        <name>phosphate</name>
        <dbReference type="ChEBI" id="CHEBI:43474"/>
    </ligand>
</feature>
<evidence type="ECO:0000259" key="11">
    <source>
        <dbReference type="Pfam" id="PF01048"/>
    </source>
</evidence>
<evidence type="ECO:0000313" key="12">
    <source>
        <dbReference type="EMBL" id="CDX02386.1"/>
    </source>
</evidence>
<dbReference type="AlphaFoldDB" id="A0A098B3D8"/>
<evidence type="ECO:0000256" key="1">
    <source>
        <dbReference type="ARBA" id="ARBA00002678"/>
    </source>
</evidence>
<dbReference type="CDD" id="cd09009">
    <property type="entry name" value="PNP-EcPNPII_like"/>
    <property type="match status" value="1"/>
</dbReference>
<evidence type="ECO:0000256" key="2">
    <source>
        <dbReference type="ARBA" id="ARBA00005058"/>
    </source>
</evidence>
<comment type="subunit">
    <text evidence="4">Homotrimer.</text>
</comment>
<dbReference type="PIRSF" id="PIRSF000477">
    <property type="entry name" value="PurNPase"/>
    <property type="match status" value="1"/>
</dbReference>
<feature type="binding site" evidence="10">
    <location>
        <position position="34"/>
    </location>
    <ligand>
        <name>phosphate</name>
        <dbReference type="ChEBI" id="CHEBI:43474"/>
    </ligand>
</feature>
<reference evidence="13 14" key="2">
    <citation type="submission" date="2015-12" db="EMBL/GenBank/DDBJ databases">
        <title>Draft Genome Sequence of Desulfitobacterium hafniense Strain DH, a Sulfate-reducing Bacterium Isolated from Paddy Soils.</title>
        <authorList>
            <person name="Bao P."/>
            <person name="Zhang X."/>
            <person name="Li G."/>
        </authorList>
    </citation>
    <scope>NUCLEOTIDE SEQUENCE [LARGE SCALE GENOMIC DNA]</scope>
    <source>
        <strain evidence="13 14">DH</strain>
    </source>
</reference>
<evidence type="ECO:0000313" key="13">
    <source>
        <dbReference type="EMBL" id="KTE89860.1"/>
    </source>
</evidence>
<keyword evidence="5" id="KW-0597">Phosphoprotein</keyword>
<evidence type="ECO:0000256" key="4">
    <source>
        <dbReference type="ARBA" id="ARBA00011233"/>
    </source>
</evidence>
<evidence type="ECO:0000313" key="14">
    <source>
        <dbReference type="Proteomes" id="UP000054623"/>
    </source>
</evidence>
<dbReference type="Pfam" id="PF01048">
    <property type="entry name" value="PNP_UDP_1"/>
    <property type="match status" value="1"/>
</dbReference>
<evidence type="ECO:0000256" key="9">
    <source>
        <dbReference type="PIRNR" id="PIRNR000477"/>
    </source>
</evidence>
<comment type="catalytic activity">
    <reaction evidence="8">
        <text>a purine 2'-deoxy-D-ribonucleoside + phosphate = a purine nucleobase + 2-deoxy-alpha-D-ribose 1-phosphate</text>
        <dbReference type="Rhea" id="RHEA:36431"/>
        <dbReference type="ChEBI" id="CHEBI:26386"/>
        <dbReference type="ChEBI" id="CHEBI:43474"/>
        <dbReference type="ChEBI" id="CHEBI:57259"/>
        <dbReference type="ChEBI" id="CHEBI:142361"/>
        <dbReference type="EC" id="2.4.2.1"/>
    </reaction>
</comment>
<dbReference type="FunFam" id="3.40.50.1580:FF:000010">
    <property type="entry name" value="Purine nucleoside phosphorylase"/>
    <property type="match status" value="1"/>
</dbReference>
<dbReference type="InterPro" id="IPR018099">
    <property type="entry name" value="Purine_phosphorylase-2_CS"/>
</dbReference>
<evidence type="ECO:0000256" key="5">
    <source>
        <dbReference type="ARBA" id="ARBA00022553"/>
    </source>
</evidence>
<name>A0A098B3D8_DESHA</name>
<dbReference type="EMBL" id="LOCK01000061">
    <property type="protein sequence ID" value="KTE89860.1"/>
    <property type="molecule type" value="Genomic_DNA"/>
</dbReference>
<gene>
    <name evidence="13" type="ORF">AT727_10965</name>
    <name evidence="12" type="ORF">DPCES_2499</name>
</gene>
<evidence type="ECO:0000256" key="6">
    <source>
        <dbReference type="ARBA" id="ARBA00022676"/>
    </source>
</evidence>
<dbReference type="EMBL" id="LK996017">
    <property type="protein sequence ID" value="CDX02386.1"/>
    <property type="molecule type" value="Genomic_DNA"/>
</dbReference>
<protein>
    <recommendedName>
        <fullName evidence="9">Purine nucleoside phosphorylase</fullName>
        <ecNumber evidence="9">2.4.2.1</ecNumber>
    </recommendedName>
    <alternativeName>
        <fullName evidence="9">Inosine-guanosine phosphorylase</fullName>
    </alternativeName>
</protein>
<feature type="binding site" evidence="10">
    <location>
        <begin position="85"/>
        <end position="87"/>
    </location>
    <ligand>
        <name>phosphate</name>
        <dbReference type="ChEBI" id="CHEBI:43474"/>
    </ligand>
</feature>
<dbReference type="UniPathway" id="UPA00606"/>
<evidence type="ECO:0000256" key="10">
    <source>
        <dbReference type="PIRSR" id="PIRSR000477-2"/>
    </source>
</evidence>
<evidence type="ECO:0000256" key="7">
    <source>
        <dbReference type="ARBA" id="ARBA00022679"/>
    </source>
</evidence>